<evidence type="ECO:0000259" key="4">
    <source>
        <dbReference type="Pfam" id="PF24962"/>
    </source>
</evidence>
<comment type="caution">
    <text evidence="5">The sequence shown here is derived from an EMBL/GenBank/DDBJ whole genome shotgun (WGS) entry which is preliminary data.</text>
</comment>
<evidence type="ECO:0000259" key="2">
    <source>
        <dbReference type="Pfam" id="PF14420"/>
    </source>
</evidence>
<feature type="region of interest" description="Disordered" evidence="1">
    <location>
        <begin position="390"/>
        <end position="450"/>
    </location>
</feature>
<evidence type="ECO:0000256" key="1">
    <source>
        <dbReference type="SAM" id="MobiDB-lite"/>
    </source>
</evidence>
<dbReference type="OrthoDB" id="4115389at2759"/>
<dbReference type="PANTHER" id="PTHR38788:SF5">
    <property type="entry name" value="CLR5 DOMAIN-CONTAINING PROTEIN"/>
    <property type="match status" value="1"/>
</dbReference>
<evidence type="ECO:0000259" key="3">
    <source>
        <dbReference type="Pfam" id="PF24465"/>
    </source>
</evidence>
<feature type="compositionally biased region" description="Pro residues" evidence="1">
    <location>
        <begin position="428"/>
        <end position="444"/>
    </location>
</feature>
<dbReference type="EMBL" id="ML978124">
    <property type="protein sequence ID" value="KAF2100296.1"/>
    <property type="molecule type" value="Genomic_DNA"/>
</dbReference>
<organism evidence="5 6">
    <name type="scientific">Rhizodiscina lignyota</name>
    <dbReference type="NCBI Taxonomy" id="1504668"/>
    <lineage>
        <taxon>Eukaryota</taxon>
        <taxon>Fungi</taxon>
        <taxon>Dikarya</taxon>
        <taxon>Ascomycota</taxon>
        <taxon>Pezizomycotina</taxon>
        <taxon>Dothideomycetes</taxon>
        <taxon>Pleosporomycetidae</taxon>
        <taxon>Aulographales</taxon>
        <taxon>Rhizodiscinaceae</taxon>
        <taxon>Rhizodiscina</taxon>
    </lineage>
</organism>
<sequence>MVYEWDDKFNDAYRLYVEERMNLDQVMEWFKREKGFAPSKRAFQTQFKKWDFPSKQHPLQQDEDLTTRVRELWENNVSQKDMLRMLNEEGFSIKERELMRLRGRNRWLLRTPNGQAPANDAANGTVPVQEDNDVLSSAKSTANGKGTDKQAPQVQPETDDTLIERQQQLLQKRQAESDERWTSRKRRRRTRGWAGLPADPEGPPRFPSETTIDESKVILKMDNDLYRQIRDEFQAICEEEGVIKKTLAGPEKWQVVKDRLIQENEHLQDVIYNDNVDTTDQKLLSLDVICLDVTKRMRVMQTRVTIADAKNTLCINPEESRQIRAAFYSKLKSDNFTNKTDLGNKRWNEIKQEWIAESELLQRILDPEDPDHQSKVKALEMLCRDVMKRLRDDQARRDPNRQKQLTGPGPGPAPPRPFKTTTNGAITAPPPAPVERPHRPPPPETNQASVAETEQLAAELLTHASATDLQIDPSLLLAANGALPQAEQNHYSDYAPAPMAVASAAPMYSTQPAQAASMGVFMEPKIWLGTLSSGTVGELRQLAASHHPGSQVLRIDGIVKDGNTGTEVSYLIDDDAKLGGYLAHVTGGDAMFEVRLIGGSGNMNVRAGF</sequence>
<dbReference type="InterPro" id="IPR025676">
    <property type="entry name" value="Clr5_dom"/>
</dbReference>
<proteinExistence type="predicted"/>
<feature type="compositionally biased region" description="Polar residues" evidence="1">
    <location>
        <begin position="138"/>
        <end position="156"/>
    </location>
</feature>
<feature type="domain" description="Tri-helical" evidence="3">
    <location>
        <begin position="215"/>
        <end position="299"/>
    </location>
</feature>
<dbReference type="PANTHER" id="PTHR38788">
    <property type="entry name" value="CLR5 DOMAIN-CONTAINING PROTEIN"/>
    <property type="match status" value="1"/>
</dbReference>
<evidence type="ECO:0008006" key="7">
    <source>
        <dbReference type="Google" id="ProtNLM"/>
    </source>
</evidence>
<feature type="domain" description="Tri-helical" evidence="3">
    <location>
        <begin position="309"/>
        <end position="393"/>
    </location>
</feature>
<feature type="compositionally biased region" description="Basic and acidic residues" evidence="1">
    <location>
        <begin position="173"/>
        <end position="182"/>
    </location>
</feature>
<dbReference type="Pfam" id="PF24465">
    <property type="entry name" value="Tri-helical"/>
    <property type="match status" value="2"/>
</dbReference>
<reference evidence="5" key="1">
    <citation type="journal article" date="2020" name="Stud. Mycol.">
        <title>101 Dothideomycetes genomes: a test case for predicting lifestyles and emergence of pathogens.</title>
        <authorList>
            <person name="Haridas S."/>
            <person name="Albert R."/>
            <person name="Binder M."/>
            <person name="Bloem J."/>
            <person name="Labutti K."/>
            <person name="Salamov A."/>
            <person name="Andreopoulos B."/>
            <person name="Baker S."/>
            <person name="Barry K."/>
            <person name="Bills G."/>
            <person name="Bluhm B."/>
            <person name="Cannon C."/>
            <person name="Castanera R."/>
            <person name="Culley D."/>
            <person name="Daum C."/>
            <person name="Ezra D."/>
            <person name="Gonzalez J."/>
            <person name="Henrissat B."/>
            <person name="Kuo A."/>
            <person name="Liang C."/>
            <person name="Lipzen A."/>
            <person name="Lutzoni F."/>
            <person name="Magnuson J."/>
            <person name="Mondo S."/>
            <person name="Nolan M."/>
            <person name="Ohm R."/>
            <person name="Pangilinan J."/>
            <person name="Park H.-J."/>
            <person name="Ramirez L."/>
            <person name="Alfaro M."/>
            <person name="Sun H."/>
            <person name="Tritt A."/>
            <person name="Yoshinaga Y."/>
            <person name="Zwiers L.-H."/>
            <person name="Turgeon B."/>
            <person name="Goodwin S."/>
            <person name="Spatafora J."/>
            <person name="Crous P."/>
            <person name="Grigoriev I."/>
        </authorList>
    </citation>
    <scope>NUCLEOTIDE SEQUENCE</scope>
    <source>
        <strain evidence="5">CBS 133067</strain>
    </source>
</reference>
<name>A0A9P4IEF5_9PEZI</name>
<dbReference type="AlphaFoldDB" id="A0A9P4IEF5"/>
<feature type="domain" description="Clr5" evidence="2">
    <location>
        <begin position="1"/>
        <end position="53"/>
    </location>
</feature>
<protein>
    <recommendedName>
        <fullName evidence="7">Clr5 domain-containing protein</fullName>
    </recommendedName>
</protein>
<dbReference type="InterPro" id="IPR056669">
    <property type="entry name" value="DUF7767"/>
</dbReference>
<accession>A0A9P4IEF5</accession>
<gene>
    <name evidence="5" type="ORF">NA57DRAFT_64927</name>
</gene>
<feature type="compositionally biased region" description="Basic and acidic residues" evidence="1">
    <location>
        <begin position="390"/>
        <end position="401"/>
    </location>
</feature>
<dbReference type="InterPro" id="IPR057940">
    <property type="entry name" value="Tri-helical_dom"/>
</dbReference>
<dbReference type="Pfam" id="PF24962">
    <property type="entry name" value="DUF7767"/>
    <property type="match status" value="1"/>
</dbReference>
<evidence type="ECO:0000313" key="6">
    <source>
        <dbReference type="Proteomes" id="UP000799772"/>
    </source>
</evidence>
<feature type="domain" description="DUF7767" evidence="4">
    <location>
        <begin position="520"/>
        <end position="596"/>
    </location>
</feature>
<feature type="region of interest" description="Disordered" evidence="1">
    <location>
        <begin position="138"/>
        <end position="210"/>
    </location>
</feature>
<dbReference type="Pfam" id="PF14420">
    <property type="entry name" value="Clr5"/>
    <property type="match status" value="1"/>
</dbReference>
<keyword evidence="6" id="KW-1185">Reference proteome</keyword>
<evidence type="ECO:0000313" key="5">
    <source>
        <dbReference type="EMBL" id="KAF2100296.1"/>
    </source>
</evidence>
<dbReference type="Proteomes" id="UP000799772">
    <property type="component" value="Unassembled WGS sequence"/>
</dbReference>